<dbReference type="InterPro" id="IPR036397">
    <property type="entry name" value="RNaseH_sf"/>
</dbReference>
<evidence type="ECO:0008006" key="3">
    <source>
        <dbReference type="Google" id="ProtNLM"/>
    </source>
</evidence>
<dbReference type="Gene3D" id="3.30.420.10">
    <property type="entry name" value="Ribonuclease H-like superfamily/Ribonuclease H"/>
    <property type="match status" value="1"/>
</dbReference>
<evidence type="ECO:0000313" key="2">
    <source>
        <dbReference type="Proteomes" id="UP000054018"/>
    </source>
</evidence>
<organism evidence="1 2">
    <name type="scientific">Pisolithus microcarpus 441</name>
    <dbReference type="NCBI Taxonomy" id="765257"/>
    <lineage>
        <taxon>Eukaryota</taxon>
        <taxon>Fungi</taxon>
        <taxon>Dikarya</taxon>
        <taxon>Basidiomycota</taxon>
        <taxon>Agaricomycotina</taxon>
        <taxon>Agaricomycetes</taxon>
        <taxon>Agaricomycetidae</taxon>
        <taxon>Boletales</taxon>
        <taxon>Sclerodermatineae</taxon>
        <taxon>Pisolithaceae</taxon>
        <taxon>Pisolithus</taxon>
    </lineage>
</organism>
<feature type="non-terminal residue" evidence="1">
    <location>
        <position position="1"/>
    </location>
</feature>
<dbReference type="AlphaFoldDB" id="A0A0C9Z1T8"/>
<dbReference type="GO" id="GO:0003676">
    <property type="term" value="F:nucleic acid binding"/>
    <property type="evidence" value="ECO:0007669"/>
    <property type="project" value="InterPro"/>
</dbReference>
<keyword evidence="2" id="KW-1185">Reference proteome</keyword>
<evidence type="ECO:0000313" key="1">
    <source>
        <dbReference type="EMBL" id="KIK20239.1"/>
    </source>
</evidence>
<dbReference type="EMBL" id="KN833769">
    <property type="protein sequence ID" value="KIK20239.1"/>
    <property type="molecule type" value="Genomic_DNA"/>
</dbReference>
<accession>A0A0C9Z1T8</accession>
<reference evidence="2" key="2">
    <citation type="submission" date="2015-01" db="EMBL/GenBank/DDBJ databases">
        <title>Evolutionary Origins and Diversification of the Mycorrhizal Mutualists.</title>
        <authorList>
            <consortium name="DOE Joint Genome Institute"/>
            <consortium name="Mycorrhizal Genomics Consortium"/>
            <person name="Kohler A."/>
            <person name="Kuo A."/>
            <person name="Nagy L.G."/>
            <person name="Floudas D."/>
            <person name="Copeland A."/>
            <person name="Barry K.W."/>
            <person name="Cichocki N."/>
            <person name="Veneault-Fourrey C."/>
            <person name="LaButti K."/>
            <person name="Lindquist E.A."/>
            <person name="Lipzen A."/>
            <person name="Lundell T."/>
            <person name="Morin E."/>
            <person name="Murat C."/>
            <person name="Riley R."/>
            <person name="Ohm R."/>
            <person name="Sun H."/>
            <person name="Tunlid A."/>
            <person name="Henrissat B."/>
            <person name="Grigoriev I.V."/>
            <person name="Hibbett D.S."/>
            <person name="Martin F."/>
        </authorList>
    </citation>
    <scope>NUCLEOTIDE SEQUENCE [LARGE SCALE GENOMIC DNA]</scope>
    <source>
        <strain evidence="2">441</strain>
    </source>
</reference>
<dbReference type="HOGENOM" id="CLU_033666_15_1_1"/>
<gene>
    <name evidence="1" type="ORF">PISMIDRAFT_35152</name>
</gene>
<protein>
    <recommendedName>
        <fullName evidence="3">Transposable element Tcb2 transposase</fullName>
    </recommendedName>
</protein>
<dbReference type="STRING" id="765257.A0A0C9Z1T8"/>
<name>A0A0C9Z1T8_9AGAM</name>
<feature type="non-terminal residue" evidence="1">
    <location>
        <position position="60"/>
    </location>
</feature>
<dbReference type="OrthoDB" id="3221648at2759"/>
<proteinExistence type="predicted"/>
<sequence>LKFGGGSLMMWGCMTWEGVGYATKIDDSLQYYGLHPPDIIFQQDNDPKHTCKQVKEWLEE</sequence>
<dbReference type="Proteomes" id="UP000054018">
    <property type="component" value="Unassembled WGS sequence"/>
</dbReference>
<reference evidence="1 2" key="1">
    <citation type="submission" date="2014-04" db="EMBL/GenBank/DDBJ databases">
        <authorList>
            <consortium name="DOE Joint Genome Institute"/>
            <person name="Kuo A."/>
            <person name="Kohler A."/>
            <person name="Costa M.D."/>
            <person name="Nagy L.G."/>
            <person name="Floudas D."/>
            <person name="Copeland A."/>
            <person name="Barry K.W."/>
            <person name="Cichocki N."/>
            <person name="Veneault-Fourrey C."/>
            <person name="LaButti K."/>
            <person name="Lindquist E.A."/>
            <person name="Lipzen A."/>
            <person name="Lundell T."/>
            <person name="Morin E."/>
            <person name="Murat C."/>
            <person name="Sun H."/>
            <person name="Tunlid A."/>
            <person name="Henrissat B."/>
            <person name="Grigoriev I.V."/>
            <person name="Hibbett D.S."/>
            <person name="Martin F."/>
            <person name="Nordberg H.P."/>
            <person name="Cantor M.N."/>
            <person name="Hua S.X."/>
        </authorList>
    </citation>
    <scope>NUCLEOTIDE SEQUENCE [LARGE SCALE GENOMIC DNA]</scope>
    <source>
        <strain evidence="1 2">441</strain>
    </source>
</reference>